<dbReference type="CDD" id="cd02143">
    <property type="entry name" value="nitroreductase_FeS-like"/>
    <property type="match status" value="1"/>
</dbReference>
<reference evidence="7 8" key="1">
    <citation type="journal article" date="2015" name="J. Biotechnol.">
        <title>Complete genome sequence of a malodorant-producing acetogen, Clostridium scatologenes ATCC 25775(T).</title>
        <authorList>
            <person name="Zhu Z."/>
            <person name="Guo T."/>
            <person name="Zheng H."/>
            <person name="Song T."/>
            <person name="Ouyang P."/>
            <person name="Xie J."/>
        </authorList>
    </citation>
    <scope>NUCLEOTIDE SEQUENCE [LARGE SCALE GENOMIC DNA]</scope>
    <source>
        <strain evidence="7 8">ATCC 25775</strain>
    </source>
</reference>
<dbReference type="InterPro" id="IPR017900">
    <property type="entry name" value="4Fe4S_Fe_S_CS"/>
</dbReference>
<evidence type="ECO:0000256" key="4">
    <source>
        <dbReference type="ARBA" id="ARBA00023004"/>
    </source>
</evidence>
<evidence type="ECO:0000259" key="6">
    <source>
        <dbReference type="PROSITE" id="PS51379"/>
    </source>
</evidence>
<dbReference type="AlphaFoldDB" id="A0A0E3M892"/>
<keyword evidence="5" id="KW-0411">Iron-sulfur</keyword>
<feature type="domain" description="4Fe-4S ferredoxin-type" evidence="6">
    <location>
        <begin position="2"/>
        <end position="31"/>
    </location>
</feature>
<keyword evidence="8" id="KW-1185">Reference proteome</keyword>
<dbReference type="Gene3D" id="3.40.109.10">
    <property type="entry name" value="NADH Oxidase"/>
    <property type="match status" value="1"/>
</dbReference>
<keyword evidence="2" id="KW-0479">Metal-binding</keyword>
<dbReference type="KEGG" id="csq:CSCA_2375"/>
<dbReference type="Pfam" id="PF13237">
    <property type="entry name" value="Fer4_10"/>
    <property type="match status" value="1"/>
</dbReference>
<accession>A0A0E3M892</accession>
<proteinExistence type="inferred from homology"/>
<evidence type="ECO:0000313" key="8">
    <source>
        <dbReference type="Proteomes" id="UP000033115"/>
    </source>
</evidence>
<dbReference type="Gene3D" id="3.30.70.20">
    <property type="match status" value="1"/>
</dbReference>
<dbReference type="InterPro" id="IPR017896">
    <property type="entry name" value="4Fe4S_Fe-S-bd"/>
</dbReference>
<keyword evidence="4" id="KW-0408">Iron</keyword>
<dbReference type="PROSITE" id="PS00198">
    <property type="entry name" value="4FE4S_FER_1"/>
    <property type="match status" value="2"/>
</dbReference>
<dbReference type="PROSITE" id="PS51379">
    <property type="entry name" value="4FE4S_FER_2"/>
    <property type="match status" value="2"/>
</dbReference>
<dbReference type="EMBL" id="CP009933">
    <property type="protein sequence ID" value="AKA69500.1"/>
    <property type="molecule type" value="Genomic_DNA"/>
</dbReference>
<dbReference type="STRING" id="1548.CSCA_2375"/>
<gene>
    <name evidence="7" type="ORF">CSCA_2375</name>
</gene>
<sequence length="266" mass="29789">MNLIKIDESLCVKCGACIKVCPTTALYMKENGPKNNNNSCIACGQCAAVCPCGALDNVKTPLNSQVELEDFKGLDSKTAEYFLRSRRSIRCYKNTSVSYEELLKLVNIARFAPTASNSQGVSYIIVKDKKVLEKSTEIIVKWMEANIELHWSFSRHINNYRKNGIDSILRDAPHLILATASKDFKNGRENSISALSYVELFAPTLGLGSCWAGLFEFCAFLNYKPLLDLFNIPKNKVITGALMVGYPKYKYKRLVNRNKLDITCIG</sequence>
<evidence type="ECO:0000256" key="3">
    <source>
        <dbReference type="ARBA" id="ARBA00023002"/>
    </source>
</evidence>
<dbReference type="PANTHER" id="PTHR43673:SF10">
    <property type="entry name" value="NADH DEHYDROGENASE_NAD(P)H NITROREDUCTASE XCC3605-RELATED"/>
    <property type="match status" value="1"/>
</dbReference>
<evidence type="ECO:0000256" key="1">
    <source>
        <dbReference type="ARBA" id="ARBA00007118"/>
    </source>
</evidence>
<protein>
    <submittedName>
        <fullName evidence="7">Nitroreductase</fullName>
    </submittedName>
</protein>
<evidence type="ECO:0000256" key="5">
    <source>
        <dbReference type="ARBA" id="ARBA00023014"/>
    </source>
</evidence>
<dbReference type="GO" id="GO:0016491">
    <property type="term" value="F:oxidoreductase activity"/>
    <property type="evidence" value="ECO:0007669"/>
    <property type="project" value="UniProtKB-KW"/>
</dbReference>
<dbReference type="Proteomes" id="UP000033115">
    <property type="component" value="Chromosome"/>
</dbReference>
<dbReference type="SUPFAM" id="SSF55469">
    <property type="entry name" value="FMN-dependent nitroreductase-like"/>
    <property type="match status" value="1"/>
</dbReference>
<dbReference type="GO" id="GO:0046872">
    <property type="term" value="F:metal ion binding"/>
    <property type="evidence" value="ECO:0007669"/>
    <property type="project" value="UniProtKB-KW"/>
</dbReference>
<feature type="domain" description="4Fe-4S ferredoxin-type" evidence="6">
    <location>
        <begin position="33"/>
        <end position="60"/>
    </location>
</feature>
<organism evidence="7 8">
    <name type="scientific">Clostridium scatologenes</name>
    <dbReference type="NCBI Taxonomy" id="1548"/>
    <lineage>
        <taxon>Bacteria</taxon>
        <taxon>Bacillati</taxon>
        <taxon>Bacillota</taxon>
        <taxon>Clostridia</taxon>
        <taxon>Eubacteriales</taxon>
        <taxon>Clostridiaceae</taxon>
        <taxon>Clostridium</taxon>
    </lineage>
</organism>
<dbReference type="Pfam" id="PF00881">
    <property type="entry name" value="Nitroreductase"/>
    <property type="match status" value="1"/>
</dbReference>
<dbReference type="GO" id="GO:0051536">
    <property type="term" value="F:iron-sulfur cluster binding"/>
    <property type="evidence" value="ECO:0007669"/>
    <property type="project" value="UniProtKB-KW"/>
</dbReference>
<comment type="similarity">
    <text evidence="1">Belongs to the nitroreductase family.</text>
</comment>
<keyword evidence="3" id="KW-0560">Oxidoreductase</keyword>
<dbReference type="PANTHER" id="PTHR43673">
    <property type="entry name" value="NAD(P)H NITROREDUCTASE YDGI-RELATED"/>
    <property type="match status" value="1"/>
</dbReference>
<dbReference type="RefSeq" id="WP_029160262.1">
    <property type="nucleotide sequence ID" value="NZ_CP009933.1"/>
</dbReference>
<dbReference type="InterPro" id="IPR000415">
    <property type="entry name" value="Nitroreductase-like"/>
</dbReference>
<dbReference type="InterPro" id="IPR029479">
    <property type="entry name" value="Nitroreductase"/>
</dbReference>
<dbReference type="SUPFAM" id="SSF54862">
    <property type="entry name" value="4Fe-4S ferredoxins"/>
    <property type="match status" value="1"/>
</dbReference>
<dbReference type="HOGENOM" id="CLU_070764_2_0_9"/>
<name>A0A0E3M892_CLOSL</name>
<evidence type="ECO:0000313" key="7">
    <source>
        <dbReference type="EMBL" id="AKA69500.1"/>
    </source>
</evidence>
<evidence type="ECO:0000256" key="2">
    <source>
        <dbReference type="ARBA" id="ARBA00022723"/>
    </source>
</evidence>